<evidence type="ECO:0000313" key="3">
    <source>
        <dbReference type="EMBL" id="KII66101.1"/>
    </source>
</evidence>
<protein>
    <submittedName>
        <fullName evidence="3">Uncharacterized protein</fullName>
    </submittedName>
</protein>
<dbReference type="AlphaFoldDB" id="A0A0C2MFZ8"/>
<feature type="compositionally biased region" description="Basic and acidic residues" evidence="1">
    <location>
        <begin position="28"/>
        <end position="44"/>
    </location>
</feature>
<feature type="region of interest" description="Disordered" evidence="1">
    <location>
        <begin position="28"/>
        <end position="61"/>
    </location>
</feature>
<evidence type="ECO:0000313" key="4">
    <source>
        <dbReference type="Proteomes" id="UP000031668"/>
    </source>
</evidence>
<keyword evidence="2" id="KW-0472">Membrane</keyword>
<accession>A0A0C2MFZ8</accession>
<feature type="transmembrane region" description="Helical" evidence="2">
    <location>
        <begin position="113"/>
        <end position="132"/>
    </location>
</feature>
<evidence type="ECO:0000256" key="2">
    <source>
        <dbReference type="SAM" id="Phobius"/>
    </source>
</evidence>
<name>A0A0C2MFZ8_THEKT</name>
<comment type="caution">
    <text evidence="3">The sequence shown here is derived from an EMBL/GenBank/DDBJ whole genome shotgun (WGS) entry which is preliminary data.</text>
</comment>
<keyword evidence="2" id="KW-0812">Transmembrane</keyword>
<proteinExistence type="predicted"/>
<reference evidence="3 4" key="1">
    <citation type="journal article" date="2014" name="Genome Biol. Evol.">
        <title>The genome of the myxosporean Thelohanellus kitauei shows adaptations to nutrient acquisition within its fish host.</title>
        <authorList>
            <person name="Yang Y."/>
            <person name="Xiong J."/>
            <person name="Zhou Z."/>
            <person name="Huo F."/>
            <person name="Miao W."/>
            <person name="Ran C."/>
            <person name="Liu Y."/>
            <person name="Zhang J."/>
            <person name="Feng J."/>
            <person name="Wang M."/>
            <person name="Wang M."/>
            <person name="Wang L."/>
            <person name="Yao B."/>
        </authorList>
    </citation>
    <scope>NUCLEOTIDE SEQUENCE [LARGE SCALE GENOMIC DNA]</scope>
    <source>
        <strain evidence="3">Wuqing</strain>
    </source>
</reference>
<dbReference type="EMBL" id="JWZT01003606">
    <property type="protein sequence ID" value="KII66101.1"/>
    <property type="molecule type" value="Genomic_DNA"/>
</dbReference>
<evidence type="ECO:0000256" key="1">
    <source>
        <dbReference type="SAM" id="MobiDB-lite"/>
    </source>
</evidence>
<dbReference type="Proteomes" id="UP000031668">
    <property type="component" value="Unassembled WGS sequence"/>
</dbReference>
<keyword evidence="2" id="KW-1133">Transmembrane helix</keyword>
<organism evidence="3 4">
    <name type="scientific">Thelohanellus kitauei</name>
    <name type="common">Myxosporean</name>
    <dbReference type="NCBI Taxonomy" id="669202"/>
    <lineage>
        <taxon>Eukaryota</taxon>
        <taxon>Metazoa</taxon>
        <taxon>Cnidaria</taxon>
        <taxon>Myxozoa</taxon>
        <taxon>Myxosporea</taxon>
        <taxon>Bivalvulida</taxon>
        <taxon>Platysporina</taxon>
        <taxon>Myxobolidae</taxon>
        <taxon>Thelohanellus</taxon>
    </lineage>
</organism>
<gene>
    <name evidence="3" type="ORF">RF11_00884</name>
</gene>
<sequence length="146" mass="16866">MEGENGSLQIFFDYLSSTIHKISPRIFSHDTSDEDSEKRRDDSFHHHHSKRSNNFVNNQKHDGSSFIYGTSIQNMKNVSNPNDLNYSDSKQCNSSNPKTCQKFVGWSKYYQNVLISTILVVIAICAILIYFVKRMAMNDILNEEFT</sequence>
<keyword evidence="4" id="KW-1185">Reference proteome</keyword>